<accession>A0ABT0INK4</accession>
<proteinExistence type="predicted"/>
<gene>
    <name evidence="3" type="ORF">M0654_05605</name>
</gene>
<evidence type="ECO:0000313" key="4">
    <source>
        <dbReference type="Proteomes" id="UP001202827"/>
    </source>
</evidence>
<feature type="domain" description="DUF4189" evidence="2">
    <location>
        <begin position="26"/>
        <end position="118"/>
    </location>
</feature>
<dbReference type="Proteomes" id="UP001202827">
    <property type="component" value="Unassembled WGS sequence"/>
</dbReference>
<feature type="signal peptide" evidence="1">
    <location>
        <begin position="1"/>
        <end position="24"/>
    </location>
</feature>
<dbReference type="RefSeq" id="WP_118852414.1">
    <property type="nucleotide sequence ID" value="NZ_JALPRY010000007.1"/>
</dbReference>
<dbReference type="EMBL" id="JALPRY010000007">
    <property type="protein sequence ID" value="MCK8779459.1"/>
    <property type="molecule type" value="Genomic_DNA"/>
</dbReference>
<dbReference type="InterPro" id="IPR025240">
    <property type="entry name" value="DUF4189"/>
</dbReference>
<sequence length="119" mass="11927">MKLDIRAAFAAALLSCVCATSALATGAIAVNDEAGTSAEDAGYAVGYGGNKKEASASAMKECKAAGNESCEVVLTFEQCGAYVGNKAYYATGIGSTEAAAQKAALAECPTCKLIVSDCH</sequence>
<dbReference type="Pfam" id="PF13827">
    <property type="entry name" value="DUF4189"/>
    <property type="match status" value="1"/>
</dbReference>
<reference evidence="3 4" key="1">
    <citation type="submission" date="2022-04" db="EMBL/GenBank/DDBJ databases">
        <title>Rhizobium coralii sp. nov., isolated from coral Turbinaria peltata.</title>
        <authorList>
            <person name="Sun H."/>
        </authorList>
    </citation>
    <scope>NUCLEOTIDE SEQUENCE [LARGE SCALE GENOMIC DNA]</scope>
    <source>
        <strain evidence="3 4">NTR19</strain>
    </source>
</reference>
<feature type="chain" id="PRO_5046231072" evidence="1">
    <location>
        <begin position="25"/>
        <end position="119"/>
    </location>
</feature>
<comment type="caution">
    <text evidence="3">The sequence shown here is derived from an EMBL/GenBank/DDBJ whole genome shotgun (WGS) entry which is preliminary data.</text>
</comment>
<keyword evidence="1" id="KW-0732">Signal</keyword>
<organism evidence="3 4">
    <name type="scientific">Neorhizobium turbinariae</name>
    <dbReference type="NCBI Taxonomy" id="2937795"/>
    <lineage>
        <taxon>Bacteria</taxon>
        <taxon>Pseudomonadati</taxon>
        <taxon>Pseudomonadota</taxon>
        <taxon>Alphaproteobacteria</taxon>
        <taxon>Hyphomicrobiales</taxon>
        <taxon>Rhizobiaceae</taxon>
        <taxon>Rhizobium/Agrobacterium group</taxon>
        <taxon>Neorhizobium</taxon>
    </lineage>
</organism>
<name>A0ABT0INK4_9HYPH</name>
<keyword evidence="4" id="KW-1185">Reference proteome</keyword>
<evidence type="ECO:0000256" key="1">
    <source>
        <dbReference type="SAM" id="SignalP"/>
    </source>
</evidence>
<evidence type="ECO:0000313" key="3">
    <source>
        <dbReference type="EMBL" id="MCK8779459.1"/>
    </source>
</evidence>
<evidence type="ECO:0000259" key="2">
    <source>
        <dbReference type="Pfam" id="PF13827"/>
    </source>
</evidence>
<protein>
    <submittedName>
        <fullName evidence="3">DUF4189 domain-containing protein</fullName>
    </submittedName>
</protein>